<sequence>MRKRSLIRRLGESAWGLLLLTRVVVVAALAVLVLAAGAWVSWSSGRDAVASGLERGTMTVTACGASSCSGPFAPSGPQPPLARVSVDRLVTRGTGQRFPVVVEPGTAKVVRTGPAGVLFALRPLAGALLLAALVVGFGLRMRRTAWLSGLAGVLLVAVPFALG</sequence>
<keyword evidence="1" id="KW-1133">Transmembrane helix</keyword>
<keyword evidence="1" id="KW-0812">Transmembrane</keyword>
<dbReference type="RefSeq" id="WP_222980453.1">
    <property type="nucleotide sequence ID" value="NZ_JAINVZ010000018.1"/>
</dbReference>
<organism evidence="2 3">
    <name type="scientific">Streptantibioticus parmotrematis</name>
    <dbReference type="NCBI Taxonomy" id="2873249"/>
    <lineage>
        <taxon>Bacteria</taxon>
        <taxon>Bacillati</taxon>
        <taxon>Actinomycetota</taxon>
        <taxon>Actinomycetes</taxon>
        <taxon>Kitasatosporales</taxon>
        <taxon>Streptomycetaceae</taxon>
        <taxon>Streptantibioticus</taxon>
    </lineage>
</organism>
<evidence type="ECO:0000256" key="1">
    <source>
        <dbReference type="SAM" id="Phobius"/>
    </source>
</evidence>
<feature type="transmembrane region" description="Helical" evidence="1">
    <location>
        <begin position="20"/>
        <end position="42"/>
    </location>
</feature>
<evidence type="ECO:0008006" key="4">
    <source>
        <dbReference type="Google" id="ProtNLM"/>
    </source>
</evidence>
<name>A0ABS7QWY6_9ACTN</name>
<keyword evidence="1" id="KW-0472">Membrane</keyword>
<gene>
    <name evidence="2" type="ORF">K7472_23125</name>
</gene>
<feature type="transmembrane region" description="Helical" evidence="1">
    <location>
        <begin position="117"/>
        <end position="137"/>
    </location>
</feature>
<evidence type="ECO:0000313" key="3">
    <source>
        <dbReference type="Proteomes" id="UP001198565"/>
    </source>
</evidence>
<feature type="transmembrane region" description="Helical" evidence="1">
    <location>
        <begin position="144"/>
        <end position="162"/>
    </location>
</feature>
<reference evidence="2 3" key="1">
    <citation type="submission" date="2021-08" db="EMBL/GenBank/DDBJ databases">
        <title>Streptomyces sp. PTM05 isolated from lichen.</title>
        <authorList>
            <person name="Somphong A."/>
            <person name="Phongsopitanun W."/>
            <person name="Tanasupawat S."/>
        </authorList>
    </citation>
    <scope>NUCLEOTIDE SEQUENCE [LARGE SCALE GENOMIC DNA]</scope>
    <source>
        <strain evidence="2 3">Ptm05</strain>
    </source>
</reference>
<dbReference type="Proteomes" id="UP001198565">
    <property type="component" value="Unassembled WGS sequence"/>
</dbReference>
<protein>
    <recommendedName>
        <fullName evidence="4">Integral membrane protein</fullName>
    </recommendedName>
</protein>
<keyword evidence="3" id="KW-1185">Reference proteome</keyword>
<proteinExistence type="predicted"/>
<dbReference type="EMBL" id="JAINVZ010000018">
    <property type="protein sequence ID" value="MBY8887709.1"/>
    <property type="molecule type" value="Genomic_DNA"/>
</dbReference>
<comment type="caution">
    <text evidence="2">The sequence shown here is derived from an EMBL/GenBank/DDBJ whole genome shotgun (WGS) entry which is preliminary data.</text>
</comment>
<evidence type="ECO:0000313" key="2">
    <source>
        <dbReference type="EMBL" id="MBY8887709.1"/>
    </source>
</evidence>
<accession>A0ABS7QWY6</accession>